<dbReference type="AlphaFoldDB" id="A0AA38FD78"/>
<comment type="caution">
    <text evidence="5">The sequence shown here is derived from an EMBL/GenBank/DDBJ whole genome shotgun (WGS) entry which is preliminary data.</text>
</comment>
<evidence type="ECO:0000256" key="2">
    <source>
        <dbReference type="ARBA" id="ARBA00012485"/>
    </source>
</evidence>
<dbReference type="InterPro" id="IPR044611">
    <property type="entry name" value="E3A/B/C-like"/>
</dbReference>
<name>A0AA38FD78_TAXCH</name>
<evidence type="ECO:0000313" key="6">
    <source>
        <dbReference type="Proteomes" id="UP000824469"/>
    </source>
</evidence>
<reference evidence="5 6" key="1">
    <citation type="journal article" date="2021" name="Nat. Plants">
        <title>The Taxus genome provides insights into paclitaxel biosynthesis.</title>
        <authorList>
            <person name="Xiong X."/>
            <person name="Gou J."/>
            <person name="Liao Q."/>
            <person name="Li Y."/>
            <person name="Zhou Q."/>
            <person name="Bi G."/>
            <person name="Li C."/>
            <person name="Du R."/>
            <person name="Wang X."/>
            <person name="Sun T."/>
            <person name="Guo L."/>
            <person name="Liang H."/>
            <person name="Lu P."/>
            <person name="Wu Y."/>
            <person name="Zhang Z."/>
            <person name="Ro D.K."/>
            <person name="Shang Y."/>
            <person name="Huang S."/>
            <person name="Yan J."/>
        </authorList>
    </citation>
    <scope>NUCLEOTIDE SEQUENCE [LARGE SCALE GENOMIC DNA]</scope>
    <source>
        <strain evidence="5">Ta-2019</strain>
    </source>
</reference>
<proteinExistence type="predicted"/>
<feature type="non-terminal residue" evidence="5">
    <location>
        <position position="1"/>
    </location>
</feature>
<dbReference type="PANTHER" id="PTHR45700">
    <property type="entry name" value="UBIQUITIN-PROTEIN LIGASE E3C"/>
    <property type="match status" value="1"/>
</dbReference>
<evidence type="ECO:0000256" key="3">
    <source>
        <dbReference type="ARBA" id="ARBA00022679"/>
    </source>
</evidence>
<accession>A0AA38FD78</accession>
<dbReference type="PANTHER" id="PTHR45700:SF2">
    <property type="entry name" value="UBIQUITIN-PROTEIN LIGASE E3C"/>
    <property type="match status" value="1"/>
</dbReference>
<gene>
    <name evidence="5" type="ORF">KI387_029995</name>
</gene>
<dbReference type="OMA" id="ANWISND"/>
<dbReference type="EC" id="2.3.2.26" evidence="2"/>
<dbReference type="Proteomes" id="UP000824469">
    <property type="component" value="Unassembled WGS sequence"/>
</dbReference>
<feature type="compositionally biased region" description="Basic and acidic residues" evidence="4">
    <location>
        <begin position="398"/>
        <end position="410"/>
    </location>
</feature>
<dbReference type="GO" id="GO:0061630">
    <property type="term" value="F:ubiquitin protein ligase activity"/>
    <property type="evidence" value="ECO:0007669"/>
    <property type="project" value="UniProtKB-EC"/>
</dbReference>
<evidence type="ECO:0000313" key="5">
    <source>
        <dbReference type="EMBL" id="KAH9298313.1"/>
    </source>
</evidence>
<dbReference type="EMBL" id="JAHRHJ020000010">
    <property type="protein sequence ID" value="KAH9298313.1"/>
    <property type="molecule type" value="Genomic_DNA"/>
</dbReference>
<evidence type="ECO:0000256" key="4">
    <source>
        <dbReference type="SAM" id="MobiDB-lite"/>
    </source>
</evidence>
<protein>
    <recommendedName>
        <fullName evidence="2">HECT-type E3 ubiquitin transferase</fullName>
        <ecNumber evidence="2">2.3.2.26</ecNumber>
    </recommendedName>
</protein>
<keyword evidence="6" id="KW-1185">Reference proteome</keyword>
<evidence type="ECO:0000256" key="1">
    <source>
        <dbReference type="ARBA" id="ARBA00000885"/>
    </source>
</evidence>
<sequence>MRLMVSLTDVNTWEHFLKEYKVDGSLVAWNLINWISKEKSGLYSSFRLYMMKYNSPVTRKYNSVGQINDSFIVTASAITMVLRPFHTLQPENFRNICSESNQSDFVENYNAGIKAAAEQFCIYILTIPHLTQRLPAALLPAFQHSATFSHFLKTFVISKEVIFPAISNLDQLMPTGIPCAGWALTNVVRLASGSVENSEYSGQLMKGLDIGEYVFALCSILEDLMPWIESNRQAKRRVDEDEETFDGNNVLGAVEQYYPTNAECEDAFMDSNLSFLEYLRPLYQHWHLQLFLDAMKKDSFLVHEAQYSAILSQEAAKRKLELQDVAQLYSYLLAMFSSFNSFGGALPILNLLAFTQGFLLQLWEWLDRFLILKKASLSMLHKHSQASANAGGGQIQDTQRRKEESSDKNVHTKWASAFLRLKGKSSNEDNTSDTSKDAFVQQCTDKDNAGKVWDLEPMKKGPHGIPKSASTMLLLFCATYAHLLMVLDDEEFYEKQVPFKLEQQKTIAAMLNTMVYNGFLSNFGHHSNPLMDAAVRCLHFLYERDCRCRFCPPSLWLAPAVKYRPPIAAAARAHEAVATSLKLQDSSVAPLMGSLVMTVPHVFPFEE</sequence>
<feature type="region of interest" description="Disordered" evidence="4">
    <location>
        <begin position="388"/>
        <end position="410"/>
    </location>
</feature>
<keyword evidence="3" id="KW-0808">Transferase</keyword>
<organism evidence="5 6">
    <name type="scientific">Taxus chinensis</name>
    <name type="common">Chinese yew</name>
    <name type="synonym">Taxus wallichiana var. chinensis</name>
    <dbReference type="NCBI Taxonomy" id="29808"/>
    <lineage>
        <taxon>Eukaryota</taxon>
        <taxon>Viridiplantae</taxon>
        <taxon>Streptophyta</taxon>
        <taxon>Embryophyta</taxon>
        <taxon>Tracheophyta</taxon>
        <taxon>Spermatophyta</taxon>
        <taxon>Pinopsida</taxon>
        <taxon>Pinidae</taxon>
        <taxon>Conifers II</taxon>
        <taxon>Cupressales</taxon>
        <taxon>Taxaceae</taxon>
        <taxon>Taxus</taxon>
    </lineage>
</organism>
<dbReference type="GO" id="GO:0000209">
    <property type="term" value="P:protein polyubiquitination"/>
    <property type="evidence" value="ECO:0007669"/>
    <property type="project" value="InterPro"/>
</dbReference>
<dbReference type="GO" id="GO:0006511">
    <property type="term" value="P:ubiquitin-dependent protein catabolic process"/>
    <property type="evidence" value="ECO:0007669"/>
    <property type="project" value="TreeGrafter"/>
</dbReference>
<comment type="catalytic activity">
    <reaction evidence="1">
        <text>S-ubiquitinyl-[E2 ubiquitin-conjugating enzyme]-L-cysteine + [acceptor protein]-L-lysine = [E2 ubiquitin-conjugating enzyme]-L-cysteine + N(6)-ubiquitinyl-[acceptor protein]-L-lysine.</text>
        <dbReference type="EC" id="2.3.2.26"/>
    </reaction>
</comment>